<accession>A0ABS0GMY5</accession>
<comment type="caution">
    <text evidence="1">The sequence shown here is derived from an EMBL/GenBank/DDBJ whole genome shotgun (WGS) entry which is preliminary data.</text>
</comment>
<name>A0ABS0GMY5_9ACTN</name>
<organism evidence="1 2">
    <name type="scientific">Plantactinospora alkalitolerans</name>
    <dbReference type="NCBI Taxonomy" id="2789879"/>
    <lineage>
        <taxon>Bacteria</taxon>
        <taxon>Bacillati</taxon>
        <taxon>Actinomycetota</taxon>
        <taxon>Actinomycetes</taxon>
        <taxon>Micromonosporales</taxon>
        <taxon>Micromonosporaceae</taxon>
        <taxon>Plantactinospora</taxon>
    </lineage>
</organism>
<keyword evidence="2" id="KW-1185">Reference proteome</keyword>
<reference evidence="1 2" key="1">
    <citation type="submission" date="2020-11" db="EMBL/GenBank/DDBJ databases">
        <title>A novel isolate from a Black sea contaminated sediment with potential to produce alkanes: Plantactinospora alkalitolerans sp. nov.</title>
        <authorList>
            <person name="Carro L."/>
            <person name="Veyisoglu A."/>
            <person name="Guven K."/>
            <person name="Schumann P."/>
            <person name="Klenk H.-P."/>
            <person name="Sahin N."/>
        </authorList>
    </citation>
    <scope>NUCLEOTIDE SEQUENCE [LARGE SCALE GENOMIC DNA]</scope>
    <source>
        <strain evidence="1 2">S1510</strain>
    </source>
</reference>
<proteinExistence type="predicted"/>
<gene>
    <name evidence="1" type="ORF">I0C86_00820</name>
</gene>
<evidence type="ECO:0000313" key="2">
    <source>
        <dbReference type="Proteomes" id="UP000638560"/>
    </source>
</evidence>
<sequence>MAMVSFVDETTAGERSAAWHLEIFEERLPLREVIRRRVFQEVAEHNAKGGDVFRGLVQPTDTERTLNGFKLRRPRRVEPAEQASRALEAFSRNGFIVLVDDRQVEELDTVVELGRGTQITFLKLVPLVGG</sequence>
<protein>
    <submittedName>
        <fullName evidence="1">Uncharacterized protein</fullName>
    </submittedName>
</protein>
<dbReference type="RefSeq" id="WP_196199211.1">
    <property type="nucleotide sequence ID" value="NZ_JADPUN010000030.1"/>
</dbReference>
<dbReference type="Proteomes" id="UP000638560">
    <property type="component" value="Unassembled WGS sequence"/>
</dbReference>
<dbReference type="EMBL" id="JADPUN010000030">
    <property type="protein sequence ID" value="MBF9127545.1"/>
    <property type="molecule type" value="Genomic_DNA"/>
</dbReference>
<evidence type="ECO:0000313" key="1">
    <source>
        <dbReference type="EMBL" id="MBF9127545.1"/>
    </source>
</evidence>